<evidence type="ECO:0000313" key="3">
    <source>
        <dbReference type="Proteomes" id="UP000192596"/>
    </source>
</evidence>
<dbReference type="STRING" id="1507870.A0A1V8T3Z2"/>
<dbReference type="OrthoDB" id="5424430at2759"/>
<keyword evidence="1" id="KW-0472">Membrane</keyword>
<accession>A0A1V8T3Z2</accession>
<dbReference type="EMBL" id="NAJO01000018">
    <property type="protein sequence ID" value="OQO05981.1"/>
    <property type="molecule type" value="Genomic_DNA"/>
</dbReference>
<keyword evidence="3" id="KW-1185">Reference proteome</keyword>
<protein>
    <recommendedName>
        <fullName evidence="4">Apple domain-containing protein</fullName>
    </recommendedName>
</protein>
<name>A0A1V8T3Z2_9PEZI</name>
<proteinExistence type="predicted"/>
<evidence type="ECO:0000256" key="1">
    <source>
        <dbReference type="SAM" id="Phobius"/>
    </source>
</evidence>
<reference evidence="3" key="1">
    <citation type="submission" date="2017-03" db="EMBL/GenBank/DDBJ databases">
        <title>Genomes of endolithic fungi from Antarctica.</title>
        <authorList>
            <person name="Coleine C."/>
            <person name="Masonjones S."/>
            <person name="Stajich J.E."/>
        </authorList>
    </citation>
    <scope>NUCLEOTIDE SEQUENCE [LARGE SCALE GENOMIC DNA]</scope>
    <source>
        <strain evidence="3">CCFEE 5527</strain>
    </source>
</reference>
<organism evidence="2 3">
    <name type="scientific">Cryoendolithus antarcticus</name>
    <dbReference type="NCBI Taxonomy" id="1507870"/>
    <lineage>
        <taxon>Eukaryota</taxon>
        <taxon>Fungi</taxon>
        <taxon>Dikarya</taxon>
        <taxon>Ascomycota</taxon>
        <taxon>Pezizomycotina</taxon>
        <taxon>Dothideomycetes</taxon>
        <taxon>Dothideomycetidae</taxon>
        <taxon>Cladosporiales</taxon>
        <taxon>Cladosporiaceae</taxon>
        <taxon>Cryoendolithus</taxon>
    </lineage>
</organism>
<gene>
    <name evidence="2" type="ORF">B0A48_10077</name>
</gene>
<feature type="transmembrane region" description="Helical" evidence="1">
    <location>
        <begin position="84"/>
        <end position="106"/>
    </location>
</feature>
<comment type="caution">
    <text evidence="2">The sequence shown here is derived from an EMBL/GenBank/DDBJ whole genome shotgun (WGS) entry which is preliminary data.</text>
</comment>
<dbReference type="Proteomes" id="UP000192596">
    <property type="component" value="Unassembled WGS sequence"/>
</dbReference>
<dbReference type="AlphaFoldDB" id="A0A1V8T3Z2"/>
<sequence length="304" mass="31811">MAYRLHPGSDLPEVLQYSDLPERAIHDSPQLAQVETITAQSDSAPTRHYADGTDKYVVTGDGIAGPTSGRTPNRAPRTCGMPRWVFWTAMVVTALIIIGVAVGGGVGATLHTGANAEASAALTPTARFSATSVISGAPTISTATAETATSAAMVATTTSFMASITTTQVPLPQKTLLRDCPSSNNTLHSYGSLESPQLFRKFCNQVNYAIAGTDNVNGPTVSLNDCIDLCASYNDQNRTEIAGSSSPVCSAVCWRNGIVPGDDFPGQCFGWQTTNKSDGSFAWKAGDQNNCDGAALINQQVVLG</sequence>
<evidence type="ECO:0000313" key="2">
    <source>
        <dbReference type="EMBL" id="OQO05981.1"/>
    </source>
</evidence>
<keyword evidence="1" id="KW-0812">Transmembrane</keyword>
<keyword evidence="1" id="KW-1133">Transmembrane helix</keyword>
<dbReference type="InParanoid" id="A0A1V8T3Z2"/>
<evidence type="ECO:0008006" key="4">
    <source>
        <dbReference type="Google" id="ProtNLM"/>
    </source>
</evidence>